<keyword evidence="4" id="KW-0675">Receptor</keyword>
<dbReference type="GO" id="GO:0006935">
    <property type="term" value="P:chemotaxis"/>
    <property type="evidence" value="ECO:0007669"/>
    <property type="project" value="UniProtKB-UniRule"/>
</dbReference>
<comment type="similarity">
    <text evidence="3">Belongs to the CheD family.</text>
</comment>
<reference evidence="4 5" key="1">
    <citation type="submission" date="2018-06" db="EMBL/GenBank/DDBJ databases">
        <authorList>
            <person name="Strepis N."/>
        </authorList>
    </citation>
    <scope>NUCLEOTIDE SEQUENCE [LARGE SCALE GENOMIC DNA]</scope>
    <source>
        <strain evidence="4">LUCI</strain>
    </source>
</reference>
<evidence type="ECO:0000256" key="1">
    <source>
        <dbReference type="ARBA" id="ARBA00022500"/>
    </source>
</evidence>
<evidence type="ECO:0000313" key="5">
    <source>
        <dbReference type="Proteomes" id="UP000277811"/>
    </source>
</evidence>
<keyword evidence="2 3" id="KW-0378">Hydrolase</keyword>
<name>A0A498RAS8_9FIRM</name>
<keyword evidence="5" id="KW-1185">Reference proteome</keyword>
<proteinExistence type="inferred from homology"/>
<dbReference type="HAMAP" id="MF_01440">
    <property type="entry name" value="CheD"/>
    <property type="match status" value="1"/>
</dbReference>
<dbReference type="Gene3D" id="3.30.1330.200">
    <property type="match status" value="1"/>
</dbReference>
<gene>
    <name evidence="3" type="primary">cheD</name>
    <name evidence="4" type="ORF">LUCI_3335</name>
</gene>
<dbReference type="Pfam" id="PF03975">
    <property type="entry name" value="CheD"/>
    <property type="match status" value="1"/>
</dbReference>
<dbReference type="AlphaFoldDB" id="A0A498RAS8"/>
<dbReference type="InterPro" id="IPR011324">
    <property type="entry name" value="Cytotoxic_necrot_fac-like_cat"/>
</dbReference>
<organism evidence="4 5">
    <name type="scientific">Lucifera butyrica</name>
    <dbReference type="NCBI Taxonomy" id="1351585"/>
    <lineage>
        <taxon>Bacteria</taxon>
        <taxon>Bacillati</taxon>
        <taxon>Bacillota</taxon>
        <taxon>Negativicutes</taxon>
        <taxon>Veillonellales</taxon>
        <taxon>Veillonellaceae</taxon>
        <taxon>Lucifera</taxon>
    </lineage>
</organism>
<evidence type="ECO:0000256" key="3">
    <source>
        <dbReference type="HAMAP-Rule" id="MF_01440"/>
    </source>
</evidence>
<comment type="function">
    <text evidence="3">Probably deamidates glutamine residues to glutamate on methyl-accepting chemotaxis receptors (MCPs), playing an important role in chemotaxis.</text>
</comment>
<accession>A0A498RAS8</accession>
<evidence type="ECO:0000256" key="2">
    <source>
        <dbReference type="ARBA" id="ARBA00022801"/>
    </source>
</evidence>
<dbReference type="PANTHER" id="PTHR35147:SF1">
    <property type="entry name" value="CHEMORECEPTOR GLUTAMINE DEAMIDASE CHED-RELATED"/>
    <property type="match status" value="1"/>
</dbReference>
<dbReference type="InterPro" id="IPR005659">
    <property type="entry name" value="Chemorcpt_Glu_NH3ase_CheD"/>
</dbReference>
<protein>
    <recommendedName>
        <fullName evidence="3">Probable chemoreceptor glutamine deamidase CheD</fullName>
        <ecNumber evidence="3">3.5.1.44</ecNumber>
    </recommendedName>
</protein>
<dbReference type="EMBL" id="UPPP01000083">
    <property type="protein sequence ID" value="VBB08070.1"/>
    <property type="molecule type" value="Genomic_DNA"/>
</dbReference>
<comment type="catalytic activity">
    <reaction evidence="3">
        <text>L-glutaminyl-[protein] + H2O = L-glutamyl-[protein] + NH4(+)</text>
        <dbReference type="Rhea" id="RHEA:16441"/>
        <dbReference type="Rhea" id="RHEA-COMP:10207"/>
        <dbReference type="Rhea" id="RHEA-COMP:10208"/>
        <dbReference type="ChEBI" id="CHEBI:15377"/>
        <dbReference type="ChEBI" id="CHEBI:28938"/>
        <dbReference type="ChEBI" id="CHEBI:29973"/>
        <dbReference type="ChEBI" id="CHEBI:30011"/>
        <dbReference type="EC" id="3.5.1.44"/>
    </reaction>
</comment>
<evidence type="ECO:0000313" key="4">
    <source>
        <dbReference type="EMBL" id="VBB08070.1"/>
    </source>
</evidence>
<dbReference type="RefSeq" id="WP_243638741.1">
    <property type="nucleotide sequence ID" value="NZ_UPPP01000083.1"/>
</dbReference>
<dbReference type="PROSITE" id="PS51257">
    <property type="entry name" value="PROKAR_LIPOPROTEIN"/>
    <property type="match status" value="1"/>
</dbReference>
<dbReference type="EC" id="3.5.1.44" evidence="3"/>
<dbReference type="PANTHER" id="PTHR35147">
    <property type="entry name" value="CHEMORECEPTOR GLUTAMINE DEAMIDASE CHED-RELATED"/>
    <property type="match status" value="1"/>
</dbReference>
<dbReference type="SUPFAM" id="SSF64438">
    <property type="entry name" value="CNF1/YfiH-like putative cysteine hydrolases"/>
    <property type="match status" value="1"/>
</dbReference>
<dbReference type="CDD" id="cd16352">
    <property type="entry name" value="CheD"/>
    <property type="match status" value="1"/>
</dbReference>
<dbReference type="GO" id="GO:0050568">
    <property type="term" value="F:protein-glutamine glutaminase activity"/>
    <property type="evidence" value="ECO:0007669"/>
    <property type="project" value="UniProtKB-UniRule"/>
</dbReference>
<dbReference type="InterPro" id="IPR038592">
    <property type="entry name" value="CheD-like_sf"/>
</dbReference>
<keyword evidence="1 3" id="KW-0145">Chemotaxis</keyword>
<dbReference type="Proteomes" id="UP000277811">
    <property type="component" value="Unassembled WGS sequence"/>
</dbReference>
<sequence>MMSELIKVGMADYKVGHNPASLISYGLGSCVGIALYDPISKLGGLAHIMLPDSTQARSTENPAKFADTALPLMLEDLIKMGAAKTRIIAKIAGGAQMFTFTNATDIMRVGERNAEAVRVVLKKLDIRILAEDTGGNYGRTVELKLENGIFRVKTIDKGEKEL</sequence>